<dbReference type="EMBL" id="CP163435">
    <property type="protein sequence ID" value="XDQ24354.1"/>
    <property type="molecule type" value="Genomic_DNA"/>
</dbReference>
<evidence type="ECO:0000313" key="1">
    <source>
        <dbReference type="EMBL" id="XDQ24354.1"/>
    </source>
</evidence>
<accession>A0AB39P1X8</accession>
<dbReference type="RefSeq" id="WP_369230921.1">
    <property type="nucleotide sequence ID" value="NZ_CP163435.1"/>
</dbReference>
<proteinExistence type="predicted"/>
<organism evidence="1">
    <name type="scientific">Streptomyces sp. R21</name>
    <dbReference type="NCBI Taxonomy" id="3238627"/>
    <lineage>
        <taxon>Bacteria</taxon>
        <taxon>Bacillati</taxon>
        <taxon>Actinomycetota</taxon>
        <taxon>Actinomycetes</taxon>
        <taxon>Kitasatosporales</taxon>
        <taxon>Streptomycetaceae</taxon>
        <taxon>Streptomyces</taxon>
    </lineage>
</organism>
<protein>
    <submittedName>
        <fullName evidence="1">Uncharacterized protein</fullName>
    </submittedName>
</protein>
<name>A0AB39P1X8_9ACTN</name>
<dbReference type="AlphaFoldDB" id="A0AB39P1X8"/>
<sequence length="69" mass="7082">MAALHADKSWTAGGLFPQPADFKNKGSYSLGGPGGCTFVSLLKGEEFVPDPEGVPACGEQISGVKVTVE</sequence>
<gene>
    <name evidence="1" type="ORF">AB5J56_06425</name>
</gene>
<reference evidence="1" key="1">
    <citation type="submission" date="2024-07" db="EMBL/GenBank/DDBJ databases">
        <authorList>
            <person name="Yu S.T."/>
        </authorList>
    </citation>
    <scope>NUCLEOTIDE SEQUENCE</scope>
    <source>
        <strain evidence="1">R21</strain>
    </source>
</reference>